<dbReference type="EnsemblMetazoa" id="AAEL026455-RA">
    <property type="protein sequence ID" value="AAEL026455-PA"/>
    <property type="gene ID" value="AAEL026455"/>
</dbReference>
<feature type="region of interest" description="Disordered" evidence="1">
    <location>
        <begin position="61"/>
        <end position="130"/>
    </location>
</feature>
<evidence type="ECO:0000313" key="3">
    <source>
        <dbReference type="Proteomes" id="UP000008820"/>
    </source>
</evidence>
<name>A0A6I8U9C4_AEDAE</name>
<sequence length="166" mass="19253">MSNREIQMRLEKHRKSFRQFRQQFANMVEAVHSMQTTMSEMKAKHDGISILLELKFRSFRPDNAGRDSGVKSVVARSAVTRLEGDRKRQDGPKSYSKSEPHAEGMAKKPKAYDTSSEEEPPRKEIPPHVLEELERRRALKRYHAYARRVALSYLPKGPGKPPYQLF</sequence>
<keyword evidence="3" id="KW-1185">Reference proteome</keyword>
<evidence type="ECO:0000256" key="1">
    <source>
        <dbReference type="SAM" id="MobiDB-lite"/>
    </source>
</evidence>
<dbReference type="Proteomes" id="UP000008820">
    <property type="component" value="Chromosome 1"/>
</dbReference>
<reference evidence="2" key="2">
    <citation type="submission" date="2020-05" db="UniProtKB">
        <authorList>
            <consortium name="EnsemblMetazoa"/>
        </authorList>
    </citation>
    <scope>IDENTIFICATION</scope>
    <source>
        <strain evidence="2">LVP_AGWG</strain>
    </source>
</reference>
<organism evidence="2 3">
    <name type="scientific">Aedes aegypti</name>
    <name type="common">Yellowfever mosquito</name>
    <name type="synonym">Culex aegypti</name>
    <dbReference type="NCBI Taxonomy" id="7159"/>
    <lineage>
        <taxon>Eukaryota</taxon>
        <taxon>Metazoa</taxon>
        <taxon>Ecdysozoa</taxon>
        <taxon>Arthropoda</taxon>
        <taxon>Hexapoda</taxon>
        <taxon>Insecta</taxon>
        <taxon>Pterygota</taxon>
        <taxon>Neoptera</taxon>
        <taxon>Endopterygota</taxon>
        <taxon>Diptera</taxon>
        <taxon>Nematocera</taxon>
        <taxon>Culicoidea</taxon>
        <taxon>Culicidae</taxon>
        <taxon>Culicinae</taxon>
        <taxon>Aedini</taxon>
        <taxon>Aedes</taxon>
        <taxon>Stegomyia</taxon>
    </lineage>
</organism>
<gene>
    <name evidence="2" type="primary">110674605</name>
</gene>
<evidence type="ECO:0000313" key="2">
    <source>
        <dbReference type="EnsemblMetazoa" id="AAEL026455-PA"/>
    </source>
</evidence>
<dbReference type="AlphaFoldDB" id="A0A6I8U9C4"/>
<accession>A0A6I8U9C4</accession>
<feature type="compositionally biased region" description="Basic and acidic residues" evidence="1">
    <location>
        <begin position="82"/>
        <end position="106"/>
    </location>
</feature>
<dbReference type="InParanoid" id="A0A6I8U9C4"/>
<protein>
    <submittedName>
        <fullName evidence="2">Uncharacterized protein</fullName>
    </submittedName>
</protein>
<feature type="compositionally biased region" description="Basic and acidic residues" evidence="1">
    <location>
        <begin position="119"/>
        <end position="130"/>
    </location>
</feature>
<proteinExistence type="predicted"/>
<reference evidence="2 3" key="1">
    <citation type="submission" date="2017-06" db="EMBL/GenBank/DDBJ databases">
        <title>Aedes aegypti genome working group (AGWG) sequencing and assembly.</title>
        <authorList>
            <consortium name="Aedes aegypti Genome Working Group (AGWG)"/>
            <person name="Matthews B.J."/>
        </authorList>
    </citation>
    <scope>NUCLEOTIDE SEQUENCE [LARGE SCALE GENOMIC DNA]</scope>
    <source>
        <strain evidence="2 3">LVP_AGWG</strain>
    </source>
</reference>